<proteinExistence type="predicted"/>
<keyword evidence="2" id="KW-1185">Reference proteome</keyword>
<comment type="caution">
    <text evidence="1">The sequence shown here is derived from an EMBL/GenBank/DDBJ whole genome shotgun (WGS) entry which is preliminary data.</text>
</comment>
<accession>C6LJZ7</accession>
<organism evidence="1 2">
    <name type="scientific">Marvinbryantia formatexigens DSM 14469</name>
    <dbReference type="NCBI Taxonomy" id="478749"/>
    <lineage>
        <taxon>Bacteria</taxon>
        <taxon>Bacillati</taxon>
        <taxon>Bacillota</taxon>
        <taxon>Clostridia</taxon>
        <taxon>Lachnospirales</taxon>
        <taxon>Lachnospiraceae</taxon>
        <taxon>Marvinbryantia</taxon>
    </lineage>
</organism>
<dbReference type="Proteomes" id="UP000005561">
    <property type="component" value="Unassembled WGS sequence"/>
</dbReference>
<gene>
    <name evidence="1" type="ORF">BRYFOR_08984</name>
</gene>
<name>C6LJZ7_9FIRM</name>
<dbReference type="EMBL" id="ACCL02000022">
    <property type="protein sequence ID" value="EET59075.1"/>
    <property type="molecule type" value="Genomic_DNA"/>
</dbReference>
<protein>
    <submittedName>
        <fullName evidence="1">Uncharacterized protein</fullName>
    </submittedName>
</protein>
<evidence type="ECO:0000313" key="1">
    <source>
        <dbReference type="EMBL" id="EET59075.1"/>
    </source>
</evidence>
<reference evidence="1" key="1">
    <citation type="submission" date="2009-07" db="EMBL/GenBank/DDBJ databases">
        <authorList>
            <person name="Weinstock G."/>
            <person name="Sodergren E."/>
            <person name="Clifton S."/>
            <person name="Fulton L."/>
            <person name="Fulton B."/>
            <person name="Courtney L."/>
            <person name="Fronick C."/>
            <person name="Harrison M."/>
            <person name="Strong C."/>
            <person name="Farmer C."/>
            <person name="Delahaunty K."/>
            <person name="Markovic C."/>
            <person name="Hall O."/>
            <person name="Minx P."/>
            <person name="Tomlinson C."/>
            <person name="Mitreva M."/>
            <person name="Nelson J."/>
            <person name="Hou S."/>
            <person name="Wollam A."/>
            <person name="Pepin K.H."/>
            <person name="Johnson M."/>
            <person name="Bhonagiri V."/>
            <person name="Nash W.E."/>
            <person name="Warren W."/>
            <person name="Chinwalla A."/>
            <person name="Mardis E.R."/>
            <person name="Wilson R.K."/>
        </authorList>
    </citation>
    <scope>NUCLEOTIDE SEQUENCE [LARGE SCALE GENOMIC DNA]</scope>
    <source>
        <strain evidence="1">DSM 14469</strain>
    </source>
</reference>
<dbReference type="AlphaFoldDB" id="C6LJZ7"/>
<evidence type="ECO:0000313" key="2">
    <source>
        <dbReference type="Proteomes" id="UP000005561"/>
    </source>
</evidence>
<sequence>MGNVKIICKDCAAVPGSLPLFPVSAAYFLAGGEIRLTTSYRLPHQAACIDRAAFLLPESSGQRQETISRQAGRLSALPSFMKEVL</sequence>